<name>A0A0F9WLE8_9ZZZZ</name>
<feature type="region of interest" description="Disordered" evidence="1">
    <location>
        <begin position="35"/>
        <end position="74"/>
    </location>
</feature>
<protein>
    <submittedName>
        <fullName evidence="2">Uncharacterized protein</fullName>
    </submittedName>
</protein>
<feature type="compositionally biased region" description="Basic and acidic residues" evidence="1">
    <location>
        <begin position="105"/>
        <end position="115"/>
    </location>
</feature>
<feature type="compositionally biased region" description="Acidic residues" evidence="1">
    <location>
        <begin position="37"/>
        <end position="49"/>
    </location>
</feature>
<evidence type="ECO:0000313" key="2">
    <source>
        <dbReference type="EMBL" id="KKN86851.1"/>
    </source>
</evidence>
<organism evidence="2">
    <name type="scientific">marine sediment metagenome</name>
    <dbReference type="NCBI Taxonomy" id="412755"/>
    <lineage>
        <taxon>unclassified sequences</taxon>
        <taxon>metagenomes</taxon>
        <taxon>ecological metagenomes</taxon>
    </lineage>
</organism>
<accession>A0A0F9WLE8</accession>
<dbReference type="AlphaFoldDB" id="A0A0F9WLE8"/>
<dbReference type="EMBL" id="LAZR01000143">
    <property type="protein sequence ID" value="KKN86851.1"/>
    <property type="molecule type" value="Genomic_DNA"/>
</dbReference>
<evidence type="ECO:0000256" key="1">
    <source>
        <dbReference type="SAM" id="MobiDB-lite"/>
    </source>
</evidence>
<feature type="region of interest" description="Disordered" evidence="1">
    <location>
        <begin position="91"/>
        <end position="141"/>
    </location>
</feature>
<proteinExistence type="predicted"/>
<reference evidence="2" key="1">
    <citation type="journal article" date="2015" name="Nature">
        <title>Complex archaea that bridge the gap between prokaryotes and eukaryotes.</title>
        <authorList>
            <person name="Spang A."/>
            <person name="Saw J.H."/>
            <person name="Jorgensen S.L."/>
            <person name="Zaremba-Niedzwiedzka K."/>
            <person name="Martijn J."/>
            <person name="Lind A.E."/>
            <person name="van Eijk R."/>
            <person name="Schleper C."/>
            <person name="Guy L."/>
            <person name="Ettema T.J."/>
        </authorList>
    </citation>
    <scope>NUCLEOTIDE SEQUENCE</scope>
</reference>
<sequence>MPENEKTITLETVHDSLRQLTGHVLNMAKDVYKEADYPEDMPREEEDLPDIEKNGPNSDMDAINGNDDMMPYDNEDEDMYLARMRKSFRTKKGYADAAEQASSEEDSKWDEKDTAIEGNEPSPAGDQAGDKDEETFGPGGMSYSAMLKQIAKLSKVVEGLSGSQVIAKGVVPASGGETRIPNGAQPQLTREMQEAAKGKSFKELNRFRTQVGDLSDRIF</sequence>
<gene>
    <name evidence="2" type="ORF">LCGC14_0264100</name>
</gene>
<comment type="caution">
    <text evidence="2">The sequence shown here is derived from an EMBL/GenBank/DDBJ whole genome shotgun (WGS) entry which is preliminary data.</text>
</comment>